<evidence type="ECO:0000313" key="3">
    <source>
        <dbReference type="EMBL" id="SJZ49331.1"/>
    </source>
</evidence>
<dbReference type="Pfam" id="PF16169">
    <property type="entry name" value="DUF4872"/>
    <property type="match status" value="1"/>
</dbReference>
<dbReference type="InterPro" id="IPR032369">
    <property type="entry name" value="DUF4872"/>
</dbReference>
<name>A0A1T4L453_9FIRM</name>
<feature type="domain" description="DUF4872" evidence="2">
    <location>
        <begin position="171"/>
        <end position="339"/>
    </location>
</feature>
<protein>
    <submittedName>
        <fullName evidence="3">Butirosin biosynthesis protein H, N-terminal</fullName>
    </submittedName>
</protein>
<evidence type="ECO:0000259" key="1">
    <source>
        <dbReference type="Pfam" id="PF14399"/>
    </source>
</evidence>
<evidence type="ECO:0000259" key="2">
    <source>
        <dbReference type="Pfam" id="PF16169"/>
    </source>
</evidence>
<accession>A0A1T4L453</accession>
<dbReference type="InterPro" id="IPR026935">
    <property type="entry name" value="BtrH_N"/>
</dbReference>
<dbReference type="SUPFAM" id="SSF54001">
    <property type="entry name" value="Cysteine proteinases"/>
    <property type="match status" value="1"/>
</dbReference>
<dbReference type="Proteomes" id="UP000243297">
    <property type="component" value="Unassembled WGS sequence"/>
</dbReference>
<sequence>MKKIINDFLPLGGQHCITNSLKQVFSYNNYHLSEEMMFGLASGLSFLYINQEKSPMINGRIKIFEFEEKLAQRLNIKICCKSGNDYDKVFNQIKSIIDQDQPILVYVDMAYLRYLDMDENNHFGGHAVVIYGYDDENKTVWISDRDNHDYPIRSPKGNIAMDYHLVSYHEFMKARNSSFRPFPAKNKYLTFDFNTYQSPTPDILKEAIQETCESMLNPPAHLLGIEGIHKFSKEVLKWDKFSDSKLRNAGITNYFQISKDGGTGGGIFRKMYGNFLIEASAILVNKKVYEIGKQFTVVADSWNDIANDLWQLSETLDINILDKISKKVQLLYCEERELYFSLYNALL</sequence>
<dbReference type="OrthoDB" id="4075615at2"/>
<dbReference type="EMBL" id="FUWY01000002">
    <property type="protein sequence ID" value="SJZ49331.1"/>
    <property type="molecule type" value="Genomic_DNA"/>
</dbReference>
<dbReference type="RefSeq" id="WP_078711154.1">
    <property type="nucleotide sequence ID" value="NZ_FUWY01000002.1"/>
</dbReference>
<dbReference type="InterPro" id="IPR038765">
    <property type="entry name" value="Papain-like_cys_pep_sf"/>
</dbReference>
<dbReference type="AlphaFoldDB" id="A0A1T4L453"/>
<reference evidence="4" key="1">
    <citation type="submission" date="2017-02" db="EMBL/GenBank/DDBJ databases">
        <authorList>
            <person name="Varghese N."/>
            <person name="Submissions S."/>
        </authorList>
    </citation>
    <scope>NUCLEOTIDE SEQUENCE [LARGE SCALE GENOMIC DNA]</scope>
    <source>
        <strain evidence="4">ATCC 25662</strain>
    </source>
</reference>
<dbReference type="Pfam" id="PF14399">
    <property type="entry name" value="BtrH_N"/>
    <property type="match status" value="1"/>
</dbReference>
<organism evidence="3 4">
    <name type="scientific">Anaerorhabdus furcosa</name>
    <dbReference type="NCBI Taxonomy" id="118967"/>
    <lineage>
        <taxon>Bacteria</taxon>
        <taxon>Bacillati</taxon>
        <taxon>Bacillota</taxon>
        <taxon>Erysipelotrichia</taxon>
        <taxon>Erysipelotrichales</taxon>
        <taxon>Erysipelotrichaceae</taxon>
        <taxon>Anaerorhabdus</taxon>
    </lineage>
</organism>
<evidence type="ECO:0000313" key="4">
    <source>
        <dbReference type="Proteomes" id="UP000243297"/>
    </source>
</evidence>
<keyword evidence="4" id="KW-1185">Reference proteome</keyword>
<dbReference type="STRING" id="118967.SAMN02745191_0717"/>
<proteinExistence type="predicted"/>
<gene>
    <name evidence="3" type="ORF">SAMN02745191_0717</name>
</gene>
<dbReference type="Gene3D" id="3.90.70.10">
    <property type="entry name" value="Cysteine proteinases"/>
    <property type="match status" value="1"/>
</dbReference>
<feature type="domain" description="Butirosin biosynthesis protein H N-terminal" evidence="1">
    <location>
        <begin position="15"/>
        <end position="145"/>
    </location>
</feature>